<feature type="coiled-coil region" evidence="6">
    <location>
        <begin position="559"/>
        <end position="683"/>
    </location>
</feature>
<keyword evidence="12" id="KW-1185">Reference proteome</keyword>
<keyword evidence="8" id="KW-0812">Transmembrane</keyword>
<evidence type="ECO:0000256" key="8">
    <source>
        <dbReference type="SAM" id="Phobius"/>
    </source>
</evidence>
<feature type="domain" description="tRNA intron endonuclease catalytic" evidence="9">
    <location>
        <begin position="102"/>
        <end position="180"/>
    </location>
</feature>
<evidence type="ECO:0000256" key="5">
    <source>
        <dbReference type="ARBA" id="ARBA00034031"/>
    </source>
</evidence>
<comment type="similarity">
    <text evidence="1">Belongs to the tRNA-intron endonuclease family.</text>
</comment>
<feature type="compositionally biased region" description="Polar residues" evidence="7">
    <location>
        <begin position="366"/>
        <end position="376"/>
    </location>
</feature>
<evidence type="ECO:0000256" key="6">
    <source>
        <dbReference type="SAM" id="Coils"/>
    </source>
</evidence>
<feature type="domain" description="tRNA intron endonuclease N-terminal" evidence="10">
    <location>
        <begin position="16"/>
        <end position="85"/>
    </location>
</feature>
<feature type="region of interest" description="Disordered" evidence="7">
    <location>
        <begin position="286"/>
        <end position="319"/>
    </location>
</feature>
<dbReference type="EC" id="4.6.1.16" evidence="3"/>
<evidence type="ECO:0000256" key="2">
    <source>
        <dbReference type="ARBA" id="ARBA00009778"/>
    </source>
</evidence>
<evidence type="ECO:0000256" key="7">
    <source>
        <dbReference type="SAM" id="MobiDB-lite"/>
    </source>
</evidence>
<dbReference type="Pfam" id="PF01974">
    <property type="entry name" value="tRNA_int_endo"/>
    <property type="match status" value="1"/>
</dbReference>
<dbReference type="Pfam" id="PF02778">
    <property type="entry name" value="tRNA_int_endo_N"/>
    <property type="match status" value="1"/>
</dbReference>
<keyword evidence="8" id="KW-0472">Membrane</keyword>
<keyword evidence="8" id="KW-1133">Transmembrane helix</keyword>
<accession>A0ABQ7XW13</accession>
<dbReference type="InterPro" id="IPR029688">
    <property type="entry name" value="ICR"/>
</dbReference>
<dbReference type="EMBL" id="JAGKQM010000019">
    <property type="protein sequence ID" value="KAH0860124.1"/>
    <property type="molecule type" value="Genomic_DNA"/>
</dbReference>
<dbReference type="InterPro" id="IPR006677">
    <property type="entry name" value="tRNA_intron_Endonuc_cat-like"/>
</dbReference>
<dbReference type="InterPro" id="IPR006678">
    <property type="entry name" value="tRNA_intron_Endonuc_N"/>
</dbReference>
<organism evidence="11 12">
    <name type="scientific">Brassica napus</name>
    <name type="common">Rape</name>
    <dbReference type="NCBI Taxonomy" id="3708"/>
    <lineage>
        <taxon>Eukaryota</taxon>
        <taxon>Viridiplantae</taxon>
        <taxon>Streptophyta</taxon>
        <taxon>Embryophyta</taxon>
        <taxon>Tracheophyta</taxon>
        <taxon>Spermatophyta</taxon>
        <taxon>Magnoliopsida</taxon>
        <taxon>eudicotyledons</taxon>
        <taxon>Gunneridae</taxon>
        <taxon>Pentapetalae</taxon>
        <taxon>rosids</taxon>
        <taxon>malvids</taxon>
        <taxon>Brassicales</taxon>
        <taxon>Brassicaceae</taxon>
        <taxon>Brassiceae</taxon>
        <taxon>Brassica</taxon>
    </lineage>
</organism>
<evidence type="ECO:0000259" key="9">
    <source>
        <dbReference type="Pfam" id="PF01974"/>
    </source>
</evidence>
<feature type="compositionally biased region" description="Basic and acidic residues" evidence="7">
    <location>
        <begin position="347"/>
        <end position="363"/>
    </location>
</feature>
<evidence type="ECO:0000256" key="3">
    <source>
        <dbReference type="ARBA" id="ARBA00012573"/>
    </source>
</evidence>
<keyword evidence="4 6" id="KW-0175">Coiled coil</keyword>
<dbReference type="InterPro" id="IPR036167">
    <property type="entry name" value="tRNA_intron_Endo_cat-like_sf"/>
</dbReference>
<gene>
    <name evidence="11" type="ORF">HID58_088385</name>
</gene>
<evidence type="ECO:0000313" key="11">
    <source>
        <dbReference type="EMBL" id="KAH0860124.1"/>
    </source>
</evidence>
<proteinExistence type="inferred from homology"/>
<reference evidence="11 12" key="1">
    <citation type="submission" date="2021-05" db="EMBL/GenBank/DDBJ databases">
        <title>Genome Assembly of Synthetic Allotetraploid Brassica napus Reveals Homoeologous Exchanges between Subgenomes.</title>
        <authorList>
            <person name="Davis J.T."/>
        </authorList>
    </citation>
    <scope>NUCLEOTIDE SEQUENCE [LARGE SCALE GENOMIC DNA]</scope>
    <source>
        <strain evidence="12">cv. Da-Ae</strain>
        <tissue evidence="11">Seedling</tissue>
    </source>
</reference>
<comment type="caution">
    <text evidence="11">The sequence shown here is derived from an EMBL/GenBank/DDBJ whole genome shotgun (WGS) entry which is preliminary data.</text>
</comment>
<sequence length="890" mass="101398">MYLHSMAPRWKWKETSGSLSSCNVLLAVEPEQAELLDRCCFGRLVLSAEKDKKCIQLSFEEAFYLLYNLKCIKIYLQGRCLENEVDTWMYMKSQRPNFPIFFKPYSHLRSKNWVLRSGLQYGVHFVAYRHHPSLVHSEYSVLVQSGDSNRLRVWSDVHCAVRLSGSVAKTLLTVHVSGNSKKEDLNLPLCLENYRVEEQTICRWSPELNREDETTNPKPNATTVIILLHMCLSVNVLVIFILSIFLFLILYVFWGRNGSPDVPKKLSPRAARPLKLAALETDSSSSAISANNRIPKDTSPKVSDRKPSPSPFSEKKRPSRITELESLVSQLQGELKKAKHQVSVSETSKKQAKQEAEESKKQLQEVSSKLQETKNQVLEEETDKTGAFNHRSVSQGWDLEFGATSTNERGRLAVVVQEIRQLKLQIEMVASSEADHVKQAELRNSEIQLLRGNLMDTLFLVENFSNQLKDCEVTDAETKALATETLRQMENAKKAVEELKSDGTKAVDSYKKMAVELEQSKSRMVWLGGLVTKLLANPGVLENHETLLKEYASLELGESNEMKDEISSLRCEVERLRAALEASGKNDQEGNVKASSRLRIQAELRFELRTAKSKIDKLEARLVGKETELKFISEENDNLCLLLKKNQKETDAEAELKQQREVIKKLKADLMDKETQLQIVSDQNETLKSDIHKRETDIQDVLMKLGFAMREAEKNSQRAVRVTEQLDATQASNSAMETELDKLKARLVAKETELQFISDETDNVYLLLKNQKETDAEAEAELKQQREVIEKLKADLMDKETQLQIVSDKNETLKSEMGTELRELQVQSNQLREAAEKANAMLSAGNNNNQRNPSYSEDIDDEVQRRKQGISLRRLVFGGRSRRNGWRLTE</sequence>
<evidence type="ECO:0000256" key="1">
    <source>
        <dbReference type="ARBA" id="ARBA00008078"/>
    </source>
</evidence>
<dbReference type="PANTHER" id="PTHR34224:SF14">
    <property type="entry name" value="TRNA-INTRON LYASE"/>
    <property type="match status" value="1"/>
</dbReference>
<dbReference type="Proteomes" id="UP000824890">
    <property type="component" value="Unassembled WGS sequence"/>
</dbReference>
<feature type="compositionally biased region" description="Polar residues" evidence="7">
    <location>
        <begin position="844"/>
        <end position="855"/>
    </location>
</feature>
<evidence type="ECO:0000256" key="4">
    <source>
        <dbReference type="ARBA" id="ARBA00023054"/>
    </source>
</evidence>
<comment type="catalytic activity">
    <reaction evidence="5">
        <text>pretRNA = a 3'-half-tRNA molecule with a 5'-OH end + a 5'-half-tRNA molecule with a 2',3'-cyclic phosphate end + an intron with a 2',3'-cyclic phosphate and a 5'-hydroxyl terminus.</text>
        <dbReference type="EC" id="4.6.1.16"/>
    </reaction>
</comment>
<dbReference type="InterPro" id="IPR011856">
    <property type="entry name" value="tRNA_endonuc-like_dom_sf"/>
</dbReference>
<comment type="similarity">
    <text evidence="2">Belongs to the ICR family.</text>
</comment>
<dbReference type="CDD" id="cd22363">
    <property type="entry name" value="tRNA-intron_lyase_C"/>
    <property type="match status" value="1"/>
</dbReference>
<protein>
    <recommendedName>
        <fullName evidence="3">tRNA-intron lyase</fullName>
        <ecNumber evidence="3">4.6.1.16</ecNumber>
    </recommendedName>
</protein>
<dbReference type="PANTHER" id="PTHR34224">
    <property type="entry name" value="INTERACTOR OF CONSTITUTIVE ACTIVE ROPS 2, CHLOROPLASTIC-RELATED"/>
    <property type="match status" value="1"/>
</dbReference>
<feature type="transmembrane region" description="Helical" evidence="8">
    <location>
        <begin position="226"/>
        <end position="254"/>
    </location>
</feature>
<evidence type="ECO:0000259" key="10">
    <source>
        <dbReference type="Pfam" id="PF02778"/>
    </source>
</evidence>
<feature type="region of interest" description="Disordered" evidence="7">
    <location>
        <begin position="338"/>
        <end position="384"/>
    </location>
</feature>
<feature type="region of interest" description="Disordered" evidence="7">
    <location>
        <begin position="842"/>
        <end position="863"/>
    </location>
</feature>
<dbReference type="Gene3D" id="3.40.1350.10">
    <property type="match status" value="1"/>
</dbReference>
<dbReference type="SUPFAM" id="SSF53032">
    <property type="entry name" value="tRNA-intron endonuclease catalytic domain-like"/>
    <property type="match status" value="1"/>
</dbReference>
<name>A0ABQ7XW13_BRANA</name>
<feature type="compositionally biased region" description="Basic and acidic residues" evidence="7">
    <location>
        <begin position="294"/>
        <end position="319"/>
    </location>
</feature>
<evidence type="ECO:0000313" key="12">
    <source>
        <dbReference type="Proteomes" id="UP000824890"/>
    </source>
</evidence>
<feature type="coiled-coil region" evidence="6">
    <location>
        <begin position="726"/>
        <end position="841"/>
    </location>
</feature>